<comment type="similarity">
    <text evidence="2">Belongs to the ABC transporter superfamily. ABCG family. Eye pigment precursor importer (TC 3.A.1.204) subfamily.</text>
</comment>
<dbReference type="InterPro" id="IPR013525">
    <property type="entry name" value="ABC2_TM"/>
</dbReference>
<dbReference type="GO" id="GO:0005524">
    <property type="term" value="F:ATP binding"/>
    <property type="evidence" value="ECO:0007669"/>
    <property type="project" value="UniProtKB-KW"/>
</dbReference>
<dbReference type="Pfam" id="PF01061">
    <property type="entry name" value="ABC2_membrane"/>
    <property type="match status" value="1"/>
</dbReference>
<proteinExistence type="inferred from homology"/>
<evidence type="ECO:0000256" key="7">
    <source>
        <dbReference type="ARBA" id="ARBA00022989"/>
    </source>
</evidence>
<dbReference type="InterPro" id="IPR043926">
    <property type="entry name" value="ABCG_dom"/>
</dbReference>
<comment type="caution">
    <text evidence="11">The sequence shown here is derived from an EMBL/GenBank/DDBJ whole genome shotgun (WGS) entry which is preliminary data.</text>
</comment>
<dbReference type="PROSITE" id="PS50893">
    <property type="entry name" value="ABC_TRANSPORTER_2"/>
    <property type="match status" value="1"/>
</dbReference>
<dbReference type="SUPFAM" id="SSF52540">
    <property type="entry name" value="P-loop containing nucleoside triphosphate hydrolases"/>
    <property type="match status" value="1"/>
</dbReference>
<dbReference type="GO" id="GO:0016887">
    <property type="term" value="F:ATP hydrolysis activity"/>
    <property type="evidence" value="ECO:0007669"/>
    <property type="project" value="InterPro"/>
</dbReference>
<gene>
    <name evidence="11" type="ORF">AGERDE_LOCUS594</name>
</gene>
<reference evidence="11" key="1">
    <citation type="submission" date="2021-06" db="EMBL/GenBank/DDBJ databases">
        <authorList>
            <person name="Kallberg Y."/>
            <person name="Tangrot J."/>
            <person name="Rosling A."/>
        </authorList>
    </citation>
    <scope>NUCLEOTIDE SEQUENCE</scope>
    <source>
        <strain evidence="11">MT106</strain>
    </source>
</reference>
<dbReference type="Pfam" id="PF00005">
    <property type="entry name" value="ABC_tran"/>
    <property type="match status" value="1"/>
</dbReference>
<feature type="domain" description="ABC transporter" evidence="10">
    <location>
        <begin position="48"/>
        <end position="285"/>
    </location>
</feature>
<dbReference type="PROSITE" id="PS00211">
    <property type="entry name" value="ABC_TRANSPORTER_1"/>
    <property type="match status" value="1"/>
</dbReference>
<keyword evidence="4 9" id="KW-0812">Transmembrane</keyword>
<evidence type="ECO:0000256" key="9">
    <source>
        <dbReference type="SAM" id="Phobius"/>
    </source>
</evidence>
<evidence type="ECO:0000256" key="8">
    <source>
        <dbReference type="ARBA" id="ARBA00023136"/>
    </source>
</evidence>
<keyword evidence="5" id="KW-0547">Nucleotide-binding</keyword>
<feature type="transmembrane region" description="Helical" evidence="9">
    <location>
        <begin position="457"/>
        <end position="481"/>
    </location>
</feature>
<evidence type="ECO:0000256" key="2">
    <source>
        <dbReference type="ARBA" id="ARBA00005814"/>
    </source>
</evidence>
<keyword evidence="6" id="KW-0067">ATP-binding</keyword>
<evidence type="ECO:0000259" key="10">
    <source>
        <dbReference type="PROSITE" id="PS50893"/>
    </source>
</evidence>
<evidence type="ECO:0000256" key="1">
    <source>
        <dbReference type="ARBA" id="ARBA00004141"/>
    </source>
</evidence>
<feature type="transmembrane region" description="Helical" evidence="9">
    <location>
        <begin position="416"/>
        <end position="436"/>
    </location>
</feature>
<evidence type="ECO:0000256" key="3">
    <source>
        <dbReference type="ARBA" id="ARBA00022448"/>
    </source>
</evidence>
<keyword evidence="7 9" id="KW-1133">Transmembrane helix</keyword>
<evidence type="ECO:0000313" key="11">
    <source>
        <dbReference type="EMBL" id="CAG8435922.1"/>
    </source>
</evidence>
<accession>A0A9N8UYJ4</accession>
<dbReference type="InterPro" id="IPR003593">
    <property type="entry name" value="AAA+_ATPase"/>
</dbReference>
<dbReference type="InterPro" id="IPR003439">
    <property type="entry name" value="ABC_transporter-like_ATP-bd"/>
</dbReference>
<protein>
    <submittedName>
        <fullName evidence="11">8602_t:CDS:1</fullName>
    </submittedName>
</protein>
<evidence type="ECO:0000256" key="6">
    <source>
        <dbReference type="ARBA" id="ARBA00022840"/>
    </source>
</evidence>
<dbReference type="OrthoDB" id="66620at2759"/>
<keyword evidence="8 9" id="KW-0472">Membrane</keyword>
<comment type="subcellular location">
    <subcellularLocation>
        <location evidence="1">Membrane</location>
        <topology evidence="1">Multi-pass membrane protein</topology>
    </subcellularLocation>
</comment>
<feature type="transmembrane region" description="Helical" evidence="9">
    <location>
        <begin position="493"/>
        <end position="513"/>
    </location>
</feature>
<feature type="transmembrane region" description="Helical" evidence="9">
    <location>
        <begin position="623"/>
        <end position="645"/>
    </location>
</feature>
<dbReference type="InterPro" id="IPR017871">
    <property type="entry name" value="ABC_transporter-like_CS"/>
</dbReference>
<keyword evidence="12" id="KW-1185">Reference proteome</keyword>
<dbReference type="Proteomes" id="UP000789831">
    <property type="component" value="Unassembled WGS sequence"/>
</dbReference>
<keyword evidence="3" id="KW-0813">Transport</keyword>
<dbReference type="CDD" id="cd03213">
    <property type="entry name" value="ABCG_EPDR"/>
    <property type="match status" value="1"/>
</dbReference>
<feature type="transmembrane region" description="Helical" evidence="9">
    <location>
        <begin position="520"/>
        <end position="542"/>
    </location>
</feature>
<evidence type="ECO:0000313" key="12">
    <source>
        <dbReference type="Proteomes" id="UP000789831"/>
    </source>
</evidence>
<name>A0A9N8UYJ4_9GLOM</name>
<dbReference type="GO" id="GO:0140359">
    <property type="term" value="F:ABC-type transporter activity"/>
    <property type="evidence" value="ECO:0007669"/>
    <property type="project" value="InterPro"/>
</dbReference>
<organism evidence="11 12">
    <name type="scientific">Ambispora gerdemannii</name>
    <dbReference type="NCBI Taxonomy" id="144530"/>
    <lineage>
        <taxon>Eukaryota</taxon>
        <taxon>Fungi</taxon>
        <taxon>Fungi incertae sedis</taxon>
        <taxon>Mucoromycota</taxon>
        <taxon>Glomeromycotina</taxon>
        <taxon>Glomeromycetes</taxon>
        <taxon>Archaeosporales</taxon>
        <taxon>Ambisporaceae</taxon>
        <taxon>Ambispora</taxon>
    </lineage>
</organism>
<evidence type="ECO:0000256" key="5">
    <source>
        <dbReference type="ARBA" id="ARBA00022741"/>
    </source>
</evidence>
<dbReference type="PANTHER" id="PTHR48042">
    <property type="entry name" value="ABC TRANSPORTER G FAMILY MEMBER 11"/>
    <property type="match status" value="1"/>
</dbReference>
<feature type="transmembrane region" description="Helical" evidence="9">
    <location>
        <begin position="380"/>
        <end position="401"/>
    </location>
</feature>
<dbReference type="InterPro" id="IPR027417">
    <property type="entry name" value="P-loop_NTPase"/>
</dbReference>
<dbReference type="Pfam" id="PF19055">
    <property type="entry name" value="ABC2_membrane_7"/>
    <property type="match status" value="1"/>
</dbReference>
<dbReference type="GO" id="GO:0016020">
    <property type="term" value="C:membrane"/>
    <property type="evidence" value="ECO:0007669"/>
    <property type="project" value="UniProtKB-SubCell"/>
</dbReference>
<dbReference type="PANTHER" id="PTHR48042:SF11">
    <property type="entry name" value="ABC TRANSPORTER G FAMILY MEMBER 11"/>
    <property type="match status" value="1"/>
</dbReference>
<dbReference type="InterPro" id="IPR052215">
    <property type="entry name" value="Plant_ABCG"/>
</dbReference>
<dbReference type="AlphaFoldDB" id="A0A9N8UYJ4"/>
<dbReference type="Gene3D" id="3.40.50.300">
    <property type="entry name" value="P-loop containing nucleotide triphosphate hydrolases"/>
    <property type="match status" value="1"/>
</dbReference>
<sequence length="652" mass="73462">MSDIQIINTDSNNSLTTAIDNLDSNEDIREISAATSSTNLINWGTVSLAWENLSYSIKNRKIVENASGVVKPGECMAILGPSGAGKSTLLDLLAGRKDHKNVSGQIYLNGRPGQIKYVSTYVMQEDAIMEVLTVRENIQFAADLCFPASYSDAERRTRVQDIITEFGLDRVADSKIGSMFIRGVSGGEKRRASIATQVITLPKIIFLDEPTTGLDSAASYNVMKAILQMTQKHKLTVIASIHQPSTETYSLFDKLCILGRGRTLYLGGREEAIRYFENLGHKVPNNSNPADHFLDLINSDFLTDKADAEKYLSEFVNGFEGSEAYEVMKSEINNLIEKHKGDRDTRKISSKTTERYQQSFMRQTYILIIRCFKNALRNILLFWSRVILYVCLGLLMGTAWWKVGFHQTSIFERLTTLYFSIAFLSFMSTAGIPGFLEERYLFQRERANRFYSVGPYVLANTLVSIPFICIITISFACVMYPTVELHSGFDRVAIFTGILFLSLLAAESMVVLIASIFPQFISALCMAAFFNGFWMMSAGYIVRPPDIPAGWKWAHYMDYQKYAYEAIIYNDLSGLTFNCEKLSNETGGGIKQYNCYYGDKSGSSAQFSGEDVLRDLGYDSVKIWLWAIMLVVIMIVCRILFYIILRVRRAPS</sequence>
<dbReference type="EMBL" id="CAJVPL010000030">
    <property type="protein sequence ID" value="CAG8435922.1"/>
    <property type="molecule type" value="Genomic_DNA"/>
</dbReference>
<evidence type="ECO:0000256" key="4">
    <source>
        <dbReference type="ARBA" id="ARBA00022692"/>
    </source>
</evidence>
<dbReference type="SMART" id="SM00382">
    <property type="entry name" value="AAA"/>
    <property type="match status" value="1"/>
</dbReference>